<feature type="domain" description="NAD-dependent epimerase/dehydratase" evidence="1">
    <location>
        <begin position="2"/>
        <end position="149"/>
    </location>
</feature>
<dbReference type="Gene3D" id="3.90.25.10">
    <property type="entry name" value="UDP-galactose 4-epimerase, domain 1"/>
    <property type="match status" value="1"/>
</dbReference>
<evidence type="ECO:0000313" key="2">
    <source>
        <dbReference type="EMBL" id="RSL28736.1"/>
    </source>
</evidence>
<dbReference type="EMBL" id="RBVX01000196">
    <property type="protein sequence ID" value="RSL28736.1"/>
    <property type="molecule type" value="Genomic_DNA"/>
</dbReference>
<name>A0A3R9WL73_9BACI</name>
<dbReference type="PANTHER" id="PTHR43245">
    <property type="entry name" value="BIFUNCTIONAL POLYMYXIN RESISTANCE PROTEIN ARNA"/>
    <property type="match status" value="1"/>
</dbReference>
<dbReference type="InterPro" id="IPR050177">
    <property type="entry name" value="Lipid_A_modif_metabolic_enz"/>
</dbReference>
<dbReference type="SUPFAM" id="SSF51735">
    <property type="entry name" value="NAD(P)-binding Rossmann-fold domains"/>
    <property type="match status" value="1"/>
</dbReference>
<dbReference type="AlphaFoldDB" id="A0A3R9WL73"/>
<dbReference type="Pfam" id="PF01370">
    <property type="entry name" value="Epimerase"/>
    <property type="match status" value="1"/>
</dbReference>
<feature type="non-terminal residue" evidence="2">
    <location>
        <position position="1"/>
    </location>
</feature>
<dbReference type="InterPro" id="IPR001509">
    <property type="entry name" value="Epimerase_deHydtase"/>
</dbReference>
<reference evidence="2 3" key="1">
    <citation type="submission" date="2018-10" db="EMBL/GenBank/DDBJ databases">
        <title>Draft genome sequence of Bacillus salarius IM0101, isolated from a hypersaline soil in Inner Mongolia, China.</title>
        <authorList>
            <person name="Yamprayoonswat W."/>
            <person name="Boonvisut S."/>
            <person name="Jumpathong W."/>
            <person name="Sittihan S."/>
            <person name="Ruangsuj P."/>
            <person name="Wanthongcharoen S."/>
            <person name="Thongpramul N."/>
            <person name="Pimmason S."/>
            <person name="Yu B."/>
            <person name="Yasawong M."/>
        </authorList>
    </citation>
    <scope>NUCLEOTIDE SEQUENCE [LARGE SCALE GENOMIC DNA]</scope>
    <source>
        <strain evidence="2 3">IM0101</strain>
    </source>
</reference>
<feature type="non-terminal residue" evidence="2">
    <location>
        <position position="216"/>
    </location>
</feature>
<accession>A0A3R9WL73</accession>
<comment type="caution">
    <text evidence="2">The sequence shown here is derived from an EMBL/GenBank/DDBJ whole genome shotgun (WGS) entry which is preliminary data.</text>
</comment>
<organism evidence="2 3">
    <name type="scientific">Salibacterium salarium</name>
    <dbReference type="NCBI Taxonomy" id="284579"/>
    <lineage>
        <taxon>Bacteria</taxon>
        <taxon>Bacillati</taxon>
        <taxon>Bacillota</taxon>
        <taxon>Bacilli</taxon>
        <taxon>Bacillales</taxon>
        <taxon>Bacillaceae</taxon>
    </lineage>
</organism>
<dbReference type="InterPro" id="IPR036291">
    <property type="entry name" value="NAD(P)-bd_dom_sf"/>
</dbReference>
<evidence type="ECO:0000313" key="3">
    <source>
        <dbReference type="Proteomes" id="UP000275076"/>
    </source>
</evidence>
<dbReference type="PANTHER" id="PTHR43245:SF13">
    <property type="entry name" value="UDP-D-APIOSE_UDP-D-XYLOSE SYNTHASE 2"/>
    <property type="match status" value="1"/>
</dbReference>
<dbReference type="PRINTS" id="PR01713">
    <property type="entry name" value="NUCEPIMERASE"/>
</dbReference>
<sequence length="216" mass="23819">NHANVTGTLQLLHAAAEEKVSRVIYAASSSAYGDSEVLPKHEGMMGKPMSPYAVSKYAGEHYCKAYYEVFGLETLSLRYFNVFGPKQDPDSEYSAVIPKFIHSIKHDESPIIYGDGKQSRDFTYIDNVVSANISAANAPRLRGEAVNIGSGERIDLNHLVLKLNKIAGKDIKPAYEAERAGDVKHSLADITLAEKLIGYRPHVSFVEGLKRTSAWF</sequence>
<protein>
    <submittedName>
        <fullName evidence="2">NAD-dependent epimerase/dehydratase family protein</fullName>
    </submittedName>
</protein>
<dbReference type="OrthoDB" id="9771073at2"/>
<keyword evidence="3" id="KW-1185">Reference proteome</keyword>
<dbReference type="RefSeq" id="WP_125563744.1">
    <property type="nucleotide sequence ID" value="NZ_RBVX01000196.1"/>
</dbReference>
<gene>
    <name evidence="2" type="ORF">D7Z54_34995</name>
</gene>
<evidence type="ECO:0000259" key="1">
    <source>
        <dbReference type="Pfam" id="PF01370"/>
    </source>
</evidence>
<proteinExistence type="predicted"/>
<dbReference type="Proteomes" id="UP000275076">
    <property type="component" value="Unassembled WGS sequence"/>
</dbReference>
<dbReference type="Gene3D" id="3.40.50.720">
    <property type="entry name" value="NAD(P)-binding Rossmann-like Domain"/>
    <property type="match status" value="1"/>
</dbReference>